<dbReference type="SUPFAM" id="SSF52540">
    <property type="entry name" value="P-loop containing nucleoside triphosphate hydrolases"/>
    <property type="match status" value="1"/>
</dbReference>
<organism evidence="1 2">
    <name type="scientific">Mangrovimicrobium sediminis</name>
    <dbReference type="NCBI Taxonomy" id="2562682"/>
    <lineage>
        <taxon>Bacteria</taxon>
        <taxon>Pseudomonadati</taxon>
        <taxon>Pseudomonadota</taxon>
        <taxon>Gammaproteobacteria</taxon>
        <taxon>Cellvibrionales</taxon>
        <taxon>Halieaceae</taxon>
        <taxon>Mangrovimicrobium</taxon>
    </lineage>
</organism>
<accession>A0A4Z0MA53</accession>
<dbReference type="PANTHER" id="PTHR36978">
    <property type="entry name" value="P-LOOP CONTAINING NUCLEOTIDE TRIPHOSPHATE HYDROLASE"/>
    <property type="match status" value="1"/>
</dbReference>
<evidence type="ECO:0000313" key="1">
    <source>
        <dbReference type="EMBL" id="TGD76277.1"/>
    </source>
</evidence>
<sequence length="200" mass="22696">MSLKVALEQLGYPCYHMVECFPKGPAHWKLWEQVGKSEPDWDAVFAGYTATVDFPACTSYAALAKYYPDAKVVLTVRDPDAWFQSVQDTIFGREWLEFLPGTEAGAYLQATINDYFDDRMHDRDHLVQRFHEHVAEVKSTIAPERLLVFEVSQGWEPLCRFLEVPVPEGDFPRINDTAAVQGVIRDVMDRGFQAALGYAG</sequence>
<dbReference type="PANTHER" id="PTHR36978:SF4">
    <property type="entry name" value="P-LOOP CONTAINING NUCLEOSIDE TRIPHOSPHATE HYDROLASE PROTEIN"/>
    <property type="match status" value="1"/>
</dbReference>
<comment type="caution">
    <text evidence="1">The sequence shown here is derived from an EMBL/GenBank/DDBJ whole genome shotgun (WGS) entry which is preliminary data.</text>
</comment>
<proteinExistence type="predicted"/>
<dbReference type="AlphaFoldDB" id="A0A4Z0MA53"/>
<dbReference type="InterPro" id="IPR027417">
    <property type="entry name" value="P-loop_NTPase"/>
</dbReference>
<dbReference type="GO" id="GO:0016740">
    <property type="term" value="F:transferase activity"/>
    <property type="evidence" value="ECO:0007669"/>
    <property type="project" value="UniProtKB-KW"/>
</dbReference>
<keyword evidence="1" id="KW-0808">Transferase</keyword>
<dbReference type="Pfam" id="PF17784">
    <property type="entry name" value="Sulfotransfer_4"/>
    <property type="match status" value="1"/>
</dbReference>
<dbReference type="OrthoDB" id="7855297at2"/>
<evidence type="ECO:0000313" key="2">
    <source>
        <dbReference type="Proteomes" id="UP000298050"/>
    </source>
</evidence>
<dbReference type="EMBL" id="SRLE01000001">
    <property type="protein sequence ID" value="TGD76277.1"/>
    <property type="molecule type" value="Genomic_DNA"/>
</dbReference>
<keyword evidence="2" id="KW-1185">Reference proteome</keyword>
<dbReference type="InterPro" id="IPR040632">
    <property type="entry name" value="Sulfotransfer_4"/>
</dbReference>
<dbReference type="Proteomes" id="UP000298050">
    <property type="component" value="Unassembled WGS sequence"/>
</dbReference>
<dbReference type="Gene3D" id="3.40.50.300">
    <property type="entry name" value="P-loop containing nucleotide triphosphate hydrolases"/>
    <property type="match status" value="1"/>
</dbReference>
<protein>
    <submittedName>
        <fullName evidence="1">Sulfotransferase family protein</fullName>
    </submittedName>
</protein>
<reference evidence="1 2" key="1">
    <citation type="submission" date="2019-04" db="EMBL/GenBank/DDBJ databases">
        <title>Taxonomy of novel Haliea sp. from mangrove soil of West Coast of India.</title>
        <authorList>
            <person name="Verma A."/>
            <person name="Kumar P."/>
            <person name="Krishnamurthi S."/>
        </authorList>
    </citation>
    <scope>NUCLEOTIDE SEQUENCE [LARGE SCALE GENOMIC DNA]</scope>
    <source>
        <strain evidence="1 2">SAOS-164</strain>
    </source>
</reference>
<gene>
    <name evidence="1" type="ORF">E4634_01305</name>
</gene>
<name>A0A4Z0MA53_9GAMM</name>